<evidence type="ECO:0000259" key="18">
    <source>
        <dbReference type="PROSITE" id="PS50253"/>
    </source>
</evidence>
<dbReference type="PROSITE" id="PS50253">
    <property type="entry name" value="COX3"/>
    <property type="match status" value="1"/>
</dbReference>
<evidence type="ECO:0000256" key="2">
    <source>
        <dbReference type="ARBA" id="ARBA00010581"/>
    </source>
</evidence>
<keyword evidence="20" id="KW-1185">Reference proteome</keyword>
<feature type="transmembrane region" description="Helical" evidence="17">
    <location>
        <begin position="96"/>
        <end position="115"/>
    </location>
</feature>
<dbReference type="InterPro" id="IPR013833">
    <property type="entry name" value="Cyt_c_oxidase_su3_a-hlx"/>
</dbReference>
<evidence type="ECO:0000256" key="4">
    <source>
        <dbReference type="ARBA" id="ARBA00014687"/>
    </source>
</evidence>
<keyword evidence="8" id="KW-0249">Electron transport</keyword>
<keyword evidence="7 16" id="KW-0812">Transmembrane</keyword>
<evidence type="ECO:0000256" key="16">
    <source>
        <dbReference type="RuleBase" id="RU003376"/>
    </source>
</evidence>
<organism evidence="19 20">
    <name type="scientific">Buchnera aphidicola</name>
    <name type="common">Nipponaphis monzeni</name>
    <dbReference type="NCBI Taxonomy" id="2495405"/>
    <lineage>
        <taxon>Bacteria</taxon>
        <taxon>Pseudomonadati</taxon>
        <taxon>Pseudomonadota</taxon>
        <taxon>Gammaproteobacteria</taxon>
        <taxon>Enterobacterales</taxon>
        <taxon>Erwiniaceae</taxon>
        <taxon>Buchnera</taxon>
    </lineage>
</organism>
<dbReference type="OrthoDB" id="9810850at2"/>
<keyword evidence="9 17" id="KW-1133">Transmembrane helix</keyword>
<dbReference type="EMBL" id="AP019379">
    <property type="protein sequence ID" value="BBI01358.1"/>
    <property type="molecule type" value="Genomic_DNA"/>
</dbReference>
<evidence type="ECO:0000256" key="9">
    <source>
        <dbReference type="ARBA" id="ARBA00022989"/>
    </source>
</evidence>
<evidence type="ECO:0000256" key="15">
    <source>
        <dbReference type="ARBA" id="ARBA00032717"/>
    </source>
</evidence>
<protein>
    <recommendedName>
        <fullName evidence="4">Cytochrome bo(3) ubiquinol oxidase subunit 3</fullName>
    </recommendedName>
    <alternativeName>
        <fullName evidence="14">Cytochrome o ubiquinol oxidase subunit 3</fullName>
    </alternativeName>
    <alternativeName>
        <fullName evidence="12">Oxidase bo(3) subunit 3</fullName>
    </alternativeName>
    <alternativeName>
        <fullName evidence="15">Ubiquinol oxidase polypeptide III</fullName>
    </alternativeName>
    <alternativeName>
        <fullName evidence="13">Ubiquinol oxidase subunit 3</fullName>
    </alternativeName>
</protein>
<reference evidence="19 20" key="1">
    <citation type="journal article" date="2019" name="Proc. Natl. Acad. Sci. U.S.A.">
        <title>Exaggeration and cooption of innate immunity for social defense.</title>
        <authorList>
            <person name="Kutsukake M."/>
            <person name="Moriyama M."/>
            <person name="Shigenobu S."/>
            <person name="Meng X.-Y."/>
            <person name="Nikoh N."/>
            <person name="Noda C."/>
            <person name="Kobayashi S."/>
            <person name="Fukatsu T."/>
        </authorList>
    </citation>
    <scope>NUCLEOTIDE SEQUENCE [LARGE SCALE GENOMIC DNA]</scope>
    <source>
        <strain evidence="19 20">Nmo</strain>
    </source>
</reference>
<feature type="domain" description="Heme-copper oxidase subunit III family profile" evidence="18">
    <location>
        <begin position="1"/>
        <end position="199"/>
    </location>
</feature>
<dbReference type="Pfam" id="PF00510">
    <property type="entry name" value="COX3"/>
    <property type="match status" value="1"/>
</dbReference>
<sequence length="201" mass="23613">MLFDKTFKKKVCIKNNQLIDSKKILGFWIYLMSDCIIFGILFATFFVMKNSIFGKFISRDIFNLNIITIETIVLLLSSMCYGMISYTNKNYCNYNLKLLLCTFFLGVIFVCIELNEFHNLYINNFTPSTNSFFSAYYTLLSTHCIHVIIGLIWIIITICKSCYPLTKGMRTNYICLGLFWHFIDIIWICIFNFVYLVGIFL</sequence>
<evidence type="ECO:0000313" key="20">
    <source>
        <dbReference type="Proteomes" id="UP000317544"/>
    </source>
</evidence>
<feature type="transmembrane region" description="Helical" evidence="17">
    <location>
        <begin position="135"/>
        <end position="159"/>
    </location>
</feature>
<evidence type="ECO:0000256" key="17">
    <source>
        <dbReference type="SAM" id="Phobius"/>
    </source>
</evidence>
<feature type="transmembrane region" description="Helical" evidence="17">
    <location>
        <begin position="24"/>
        <end position="46"/>
    </location>
</feature>
<evidence type="ECO:0000256" key="6">
    <source>
        <dbReference type="ARBA" id="ARBA00022475"/>
    </source>
</evidence>
<evidence type="ECO:0000256" key="7">
    <source>
        <dbReference type="ARBA" id="ARBA00022692"/>
    </source>
</evidence>
<dbReference type="SUPFAM" id="SSF81452">
    <property type="entry name" value="Cytochrome c oxidase subunit III-like"/>
    <property type="match status" value="1"/>
</dbReference>
<dbReference type="PANTHER" id="PTHR11403">
    <property type="entry name" value="CYTOCHROME C OXIDASE SUBUNIT III"/>
    <property type="match status" value="1"/>
</dbReference>
<feature type="transmembrane region" description="Helical" evidence="17">
    <location>
        <begin position="66"/>
        <end position="84"/>
    </location>
</feature>
<keyword evidence="6" id="KW-1003">Cell membrane</keyword>
<dbReference type="InterPro" id="IPR024791">
    <property type="entry name" value="Cyt_c/ubiquinol_Oxase_su3"/>
</dbReference>
<comment type="similarity">
    <text evidence="2 16">Belongs to the cytochrome c oxidase subunit 3 family.</text>
</comment>
<evidence type="ECO:0000256" key="1">
    <source>
        <dbReference type="ARBA" id="ARBA00004651"/>
    </source>
</evidence>
<evidence type="ECO:0000256" key="13">
    <source>
        <dbReference type="ARBA" id="ARBA00031884"/>
    </source>
</evidence>
<accession>A0A455TAK7</accession>
<dbReference type="PANTHER" id="PTHR11403:SF2">
    <property type="entry name" value="CYTOCHROME BO(3) UBIQUINOL OXIDASE SUBUNIT 3"/>
    <property type="match status" value="1"/>
</dbReference>
<gene>
    <name evidence="19" type="primary">cyoC</name>
    <name evidence="19" type="ORF">BUCNMO_356</name>
</gene>
<proteinExistence type="inferred from homology"/>
<name>A0A455TAK7_9GAMM</name>
<dbReference type="Gene3D" id="1.20.120.80">
    <property type="entry name" value="Cytochrome c oxidase, subunit III, four-helix bundle"/>
    <property type="match status" value="1"/>
</dbReference>
<dbReference type="GO" id="GO:0019646">
    <property type="term" value="P:aerobic electron transport chain"/>
    <property type="evidence" value="ECO:0007669"/>
    <property type="project" value="InterPro"/>
</dbReference>
<dbReference type="GO" id="GO:0004129">
    <property type="term" value="F:cytochrome-c oxidase activity"/>
    <property type="evidence" value="ECO:0007669"/>
    <property type="project" value="InterPro"/>
</dbReference>
<dbReference type="InterPro" id="IPR035973">
    <property type="entry name" value="Cyt_c_oxidase_su3-like_sf"/>
</dbReference>
<dbReference type="GO" id="GO:0005886">
    <property type="term" value="C:plasma membrane"/>
    <property type="evidence" value="ECO:0007669"/>
    <property type="project" value="UniProtKB-SubCell"/>
</dbReference>
<evidence type="ECO:0000313" key="19">
    <source>
        <dbReference type="EMBL" id="BBI01358.1"/>
    </source>
</evidence>
<comment type="subunit">
    <text evidence="3">Heterooctamer of two A chains, two B chains, two C chains and two D chains.</text>
</comment>
<comment type="function">
    <text evidence="11">Cytochrome bo(3) ubiquinol terminal oxidase is the component of the aerobic respiratory chain of E.coli that predominates when cells are grown at high aeration. Has proton pump activity across the membrane in addition to electron transfer, pumping 2 protons/electron.</text>
</comment>
<dbReference type="FunFam" id="1.20.120.80:FF:000001">
    <property type="entry name" value="Cytochrome (Ubi)quinol oxidase subunit III"/>
    <property type="match status" value="1"/>
</dbReference>
<evidence type="ECO:0000256" key="8">
    <source>
        <dbReference type="ARBA" id="ARBA00022982"/>
    </source>
</evidence>
<dbReference type="RefSeq" id="WP_158345090.1">
    <property type="nucleotide sequence ID" value="NZ_AP019379.1"/>
</dbReference>
<feature type="transmembrane region" description="Helical" evidence="17">
    <location>
        <begin position="171"/>
        <end position="200"/>
    </location>
</feature>
<comment type="subcellular location">
    <subcellularLocation>
        <location evidence="1 16">Cell membrane</location>
        <topology evidence="1 16">Multi-pass membrane protein</topology>
    </subcellularLocation>
</comment>
<keyword evidence="5" id="KW-0813">Transport</keyword>
<evidence type="ECO:0000256" key="10">
    <source>
        <dbReference type="ARBA" id="ARBA00023136"/>
    </source>
</evidence>
<dbReference type="InterPro" id="IPR000298">
    <property type="entry name" value="Cyt_c_oxidase-like_su3"/>
</dbReference>
<dbReference type="Proteomes" id="UP000317544">
    <property type="component" value="Chromosome"/>
</dbReference>
<evidence type="ECO:0000256" key="11">
    <source>
        <dbReference type="ARBA" id="ARBA00025694"/>
    </source>
</evidence>
<evidence type="ECO:0000256" key="5">
    <source>
        <dbReference type="ARBA" id="ARBA00022448"/>
    </source>
</evidence>
<evidence type="ECO:0000256" key="14">
    <source>
        <dbReference type="ARBA" id="ARBA00032189"/>
    </source>
</evidence>
<evidence type="ECO:0000256" key="3">
    <source>
        <dbReference type="ARBA" id="ARBA00011700"/>
    </source>
</evidence>
<keyword evidence="10 17" id="KW-0472">Membrane</keyword>
<evidence type="ECO:0000256" key="12">
    <source>
        <dbReference type="ARBA" id="ARBA00030072"/>
    </source>
</evidence>
<dbReference type="AlphaFoldDB" id="A0A455TAK7"/>